<accession>A0A9P8XX26</accession>
<keyword evidence="3" id="KW-1185">Reference proteome</keyword>
<comment type="caution">
    <text evidence="2">The sequence shown here is derived from an EMBL/GenBank/DDBJ whole genome shotgun (WGS) entry which is preliminary data.</text>
</comment>
<reference evidence="2" key="1">
    <citation type="journal article" date="2021" name="Nat. Commun.">
        <title>Genetic determinants of endophytism in the Arabidopsis root mycobiome.</title>
        <authorList>
            <person name="Mesny F."/>
            <person name="Miyauchi S."/>
            <person name="Thiergart T."/>
            <person name="Pickel B."/>
            <person name="Atanasova L."/>
            <person name="Karlsson M."/>
            <person name="Huettel B."/>
            <person name="Barry K.W."/>
            <person name="Haridas S."/>
            <person name="Chen C."/>
            <person name="Bauer D."/>
            <person name="Andreopoulos W."/>
            <person name="Pangilinan J."/>
            <person name="LaButti K."/>
            <person name="Riley R."/>
            <person name="Lipzen A."/>
            <person name="Clum A."/>
            <person name="Drula E."/>
            <person name="Henrissat B."/>
            <person name="Kohler A."/>
            <person name="Grigoriev I.V."/>
            <person name="Martin F.M."/>
            <person name="Hacquard S."/>
        </authorList>
    </citation>
    <scope>NUCLEOTIDE SEQUENCE</scope>
    <source>
        <strain evidence="2">MPI-CAGE-CH-0230</strain>
    </source>
</reference>
<dbReference type="PROSITE" id="PS01094">
    <property type="entry name" value="UPF0076"/>
    <property type="match status" value="1"/>
</dbReference>
<dbReference type="Pfam" id="PF01042">
    <property type="entry name" value="Ribonuc_L-PSP"/>
    <property type="match status" value="1"/>
</dbReference>
<comment type="similarity">
    <text evidence="1">Belongs to the RutC family.</text>
</comment>
<evidence type="ECO:0000313" key="2">
    <source>
        <dbReference type="EMBL" id="KAH7024421.1"/>
    </source>
</evidence>
<dbReference type="EMBL" id="JAGTJQ010000009">
    <property type="protein sequence ID" value="KAH7024421.1"/>
    <property type="molecule type" value="Genomic_DNA"/>
</dbReference>
<dbReference type="AlphaFoldDB" id="A0A9P8XX26"/>
<dbReference type="InterPro" id="IPR019897">
    <property type="entry name" value="RidA_CS"/>
</dbReference>
<evidence type="ECO:0000313" key="3">
    <source>
        <dbReference type="Proteomes" id="UP000756346"/>
    </source>
</evidence>
<dbReference type="Gene3D" id="3.30.1330.40">
    <property type="entry name" value="RutC-like"/>
    <property type="match status" value="1"/>
</dbReference>
<dbReference type="SUPFAM" id="SSF55298">
    <property type="entry name" value="YjgF-like"/>
    <property type="match status" value="1"/>
</dbReference>
<dbReference type="GO" id="GO:0019239">
    <property type="term" value="F:deaminase activity"/>
    <property type="evidence" value="ECO:0007669"/>
    <property type="project" value="TreeGrafter"/>
</dbReference>
<organism evidence="2 3">
    <name type="scientific">Microdochium trichocladiopsis</name>
    <dbReference type="NCBI Taxonomy" id="1682393"/>
    <lineage>
        <taxon>Eukaryota</taxon>
        <taxon>Fungi</taxon>
        <taxon>Dikarya</taxon>
        <taxon>Ascomycota</taxon>
        <taxon>Pezizomycotina</taxon>
        <taxon>Sordariomycetes</taxon>
        <taxon>Xylariomycetidae</taxon>
        <taxon>Xylariales</taxon>
        <taxon>Microdochiaceae</taxon>
        <taxon>Microdochium</taxon>
    </lineage>
</organism>
<dbReference type="InterPro" id="IPR035959">
    <property type="entry name" value="RutC-like_sf"/>
</dbReference>
<dbReference type="GeneID" id="70180883"/>
<protein>
    <submittedName>
        <fullName evidence="2">L-psp endoribonuclease family protein</fullName>
    </submittedName>
</protein>
<dbReference type="GO" id="GO:0005739">
    <property type="term" value="C:mitochondrion"/>
    <property type="evidence" value="ECO:0007669"/>
    <property type="project" value="TreeGrafter"/>
</dbReference>
<sequence>MSPNGEAFIFNPSAPEPPTRYAHARLAPTTQHRTIYISGIACVRPDTGEWPGATPKADGSGGYDLDVRVQTAAVLENIDNILKNATAGKGGVQNLIDAVVYVVDMERDYAGMNEEWNKVFPTRSVAPARATIGVKSLPDPRMLVEIKAVAVVEM</sequence>
<dbReference type="CDD" id="cd00448">
    <property type="entry name" value="YjgF_YER057c_UK114_family"/>
    <property type="match status" value="1"/>
</dbReference>
<evidence type="ECO:0000256" key="1">
    <source>
        <dbReference type="ARBA" id="ARBA00010552"/>
    </source>
</evidence>
<dbReference type="InterPro" id="IPR006175">
    <property type="entry name" value="YjgF/YER057c/UK114"/>
</dbReference>
<gene>
    <name evidence="2" type="ORF">B0I36DRAFT_273968</name>
</gene>
<dbReference type="PANTHER" id="PTHR11803:SF48">
    <property type="entry name" value="2-AMINOMUCONATE DEAMINASE"/>
    <property type="match status" value="1"/>
</dbReference>
<name>A0A9P8XX26_9PEZI</name>
<dbReference type="PANTHER" id="PTHR11803">
    <property type="entry name" value="2-IMINOBUTANOATE/2-IMINOPROPANOATE DEAMINASE RIDA"/>
    <property type="match status" value="1"/>
</dbReference>
<dbReference type="OrthoDB" id="309640at2759"/>
<proteinExistence type="inferred from homology"/>
<dbReference type="RefSeq" id="XP_046007969.1">
    <property type="nucleotide sequence ID" value="XM_046151337.1"/>
</dbReference>
<dbReference type="GO" id="GO:0005829">
    <property type="term" value="C:cytosol"/>
    <property type="evidence" value="ECO:0007669"/>
    <property type="project" value="TreeGrafter"/>
</dbReference>
<dbReference type="Proteomes" id="UP000756346">
    <property type="component" value="Unassembled WGS sequence"/>
</dbReference>